<protein>
    <recommendedName>
        <fullName evidence="2">HNH nuclease domain-containing protein</fullName>
    </recommendedName>
</protein>
<evidence type="ECO:0000259" key="2">
    <source>
        <dbReference type="Pfam" id="PF13391"/>
    </source>
</evidence>
<evidence type="ECO:0000313" key="4">
    <source>
        <dbReference type="Proteomes" id="UP000243515"/>
    </source>
</evidence>
<keyword evidence="4" id="KW-1185">Reference proteome</keyword>
<dbReference type="AlphaFoldDB" id="A0A232M748"/>
<evidence type="ECO:0000313" key="3">
    <source>
        <dbReference type="EMBL" id="OXV12182.1"/>
    </source>
</evidence>
<sequence length="238" mass="27217">YPVVPSFQDWLFPHDHIPDFWPQASPLPSLSVRCAVTNWSILTEGAHLVPREESRWYSQNDMARYGIDLRDIDNDANIIRLRPDLHRYFDRRWWAIVPKVARAAETETHSPPQYVVHILSKTAAELWPTYHDCLVQYLHPDSRPYLFARFAWVILFSVKGFITAGNPRNVMRTHVSVDGKVEQKAEILSGFNAYGGGGSKGATPSNKRKSRGGAADEDDRSSSEDDDDVWDVHTWLKT</sequence>
<evidence type="ECO:0000256" key="1">
    <source>
        <dbReference type="SAM" id="MobiDB-lite"/>
    </source>
</evidence>
<gene>
    <name evidence="3" type="ORF">Egran_00057</name>
</gene>
<feature type="domain" description="HNH nuclease" evidence="2">
    <location>
        <begin position="34"/>
        <end position="97"/>
    </location>
</feature>
<proteinExistence type="predicted"/>
<accession>A0A232M748</accession>
<dbReference type="Pfam" id="PF13391">
    <property type="entry name" value="HNH_2"/>
    <property type="match status" value="1"/>
</dbReference>
<name>A0A232M748_9EURO</name>
<dbReference type="OrthoDB" id="4507119at2759"/>
<organism evidence="3 4">
    <name type="scientific">Elaphomyces granulatus</name>
    <dbReference type="NCBI Taxonomy" id="519963"/>
    <lineage>
        <taxon>Eukaryota</taxon>
        <taxon>Fungi</taxon>
        <taxon>Dikarya</taxon>
        <taxon>Ascomycota</taxon>
        <taxon>Pezizomycotina</taxon>
        <taxon>Eurotiomycetes</taxon>
        <taxon>Eurotiomycetidae</taxon>
        <taxon>Eurotiales</taxon>
        <taxon>Elaphomycetaceae</taxon>
        <taxon>Elaphomyces</taxon>
    </lineage>
</organism>
<comment type="caution">
    <text evidence="3">The sequence shown here is derived from an EMBL/GenBank/DDBJ whole genome shotgun (WGS) entry which is preliminary data.</text>
</comment>
<feature type="non-terminal residue" evidence="3">
    <location>
        <position position="1"/>
    </location>
</feature>
<feature type="compositionally biased region" description="Acidic residues" evidence="1">
    <location>
        <begin position="215"/>
        <end position="227"/>
    </location>
</feature>
<reference evidence="3 4" key="1">
    <citation type="journal article" date="2015" name="Environ. Microbiol.">
        <title>Metagenome sequence of Elaphomyces granulatus from sporocarp tissue reveals Ascomycota ectomycorrhizal fingerprints of genome expansion and a Proteobacteria-rich microbiome.</title>
        <authorList>
            <person name="Quandt C.A."/>
            <person name="Kohler A."/>
            <person name="Hesse C.N."/>
            <person name="Sharpton T.J."/>
            <person name="Martin F."/>
            <person name="Spatafora J.W."/>
        </authorList>
    </citation>
    <scope>NUCLEOTIDE SEQUENCE [LARGE SCALE GENOMIC DNA]</scope>
    <source>
        <strain evidence="3 4">OSC145934</strain>
    </source>
</reference>
<feature type="region of interest" description="Disordered" evidence="1">
    <location>
        <begin position="194"/>
        <end position="227"/>
    </location>
</feature>
<dbReference type="Proteomes" id="UP000243515">
    <property type="component" value="Unassembled WGS sequence"/>
</dbReference>
<dbReference type="InterPro" id="IPR003615">
    <property type="entry name" value="HNH_nuc"/>
</dbReference>
<dbReference type="EMBL" id="NPHW01001515">
    <property type="protein sequence ID" value="OXV12182.1"/>
    <property type="molecule type" value="Genomic_DNA"/>
</dbReference>